<dbReference type="EMBL" id="BTSX01000005">
    <property type="protein sequence ID" value="GMT01739.1"/>
    <property type="molecule type" value="Genomic_DNA"/>
</dbReference>
<feature type="non-terminal residue" evidence="2">
    <location>
        <position position="1"/>
    </location>
</feature>
<reference evidence="2" key="1">
    <citation type="submission" date="2023-10" db="EMBL/GenBank/DDBJ databases">
        <title>Genome assembly of Pristionchus species.</title>
        <authorList>
            <person name="Yoshida K."/>
            <person name="Sommer R.J."/>
        </authorList>
    </citation>
    <scope>NUCLEOTIDE SEQUENCE</scope>
    <source>
        <strain evidence="2">RS0144</strain>
    </source>
</reference>
<name>A0AAV5U5Q1_9BILA</name>
<dbReference type="Proteomes" id="UP001432027">
    <property type="component" value="Unassembled WGS sequence"/>
</dbReference>
<sequence length="162" mass="18556">KDCEMAENDETVALIASLRSQLADRDAKIAEKQAELEQTSISLRAVIGSKNKKIKDLEEENSHLKDEKMNETNATMSNQMQDLNAKMERMQTTMDANTAVEAKMRMLEEEVDRLHGEKLEASDQIQILKEENARAAKLLEEQDGNITFMKRTLEKYGHFFSF</sequence>
<dbReference type="AlphaFoldDB" id="A0AAV5U5Q1"/>
<protein>
    <submittedName>
        <fullName evidence="2">Uncharacterized protein</fullName>
    </submittedName>
</protein>
<evidence type="ECO:0000313" key="2">
    <source>
        <dbReference type="EMBL" id="GMT01739.1"/>
    </source>
</evidence>
<evidence type="ECO:0000313" key="3">
    <source>
        <dbReference type="Proteomes" id="UP001432027"/>
    </source>
</evidence>
<keyword evidence="3" id="KW-1185">Reference proteome</keyword>
<gene>
    <name evidence="2" type="ORF">PENTCL1PPCAC_23913</name>
</gene>
<comment type="caution">
    <text evidence="2">The sequence shown here is derived from an EMBL/GenBank/DDBJ whole genome shotgun (WGS) entry which is preliminary data.</text>
</comment>
<organism evidence="2 3">
    <name type="scientific">Pristionchus entomophagus</name>
    <dbReference type="NCBI Taxonomy" id="358040"/>
    <lineage>
        <taxon>Eukaryota</taxon>
        <taxon>Metazoa</taxon>
        <taxon>Ecdysozoa</taxon>
        <taxon>Nematoda</taxon>
        <taxon>Chromadorea</taxon>
        <taxon>Rhabditida</taxon>
        <taxon>Rhabditina</taxon>
        <taxon>Diplogasteromorpha</taxon>
        <taxon>Diplogasteroidea</taxon>
        <taxon>Neodiplogasteridae</taxon>
        <taxon>Pristionchus</taxon>
    </lineage>
</organism>
<accession>A0AAV5U5Q1</accession>
<keyword evidence="1" id="KW-0175">Coiled coil</keyword>
<evidence type="ECO:0000256" key="1">
    <source>
        <dbReference type="SAM" id="Coils"/>
    </source>
</evidence>
<proteinExistence type="predicted"/>
<feature type="coiled-coil region" evidence="1">
    <location>
        <begin position="15"/>
        <end position="145"/>
    </location>
</feature>